<evidence type="ECO:0000313" key="1">
    <source>
        <dbReference type="EMBL" id="OZF86363.1"/>
    </source>
</evidence>
<dbReference type="Pfam" id="PF01008">
    <property type="entry name" value="IF-2B"/>
    <property type="match status" value="1"/>
</dbReference>
<keyword evidence="2" id="KW-1185">Reference proteome</keyword>
<dbReference type="HOGENOM" id="CLU_016218_0_2_1"/>
<dbReference type="InterPro" id="IPR042529">
    <property type="entry name" value="IF_2B-like_C"/>
</dbReference>
<dbReference type="STRING" id="31234.E3LSD4"/>
<dbReference type="InterPro" id="IPR000649">
    <property type="entry name" value="IF-2B-related"/>
</dbReference>
<organism evidence="1 2">
    <name type="scientific">Caenorhabditis remanei</name>
    <name type="common">Caenorhabditis vulgaris</name>
    <dbReference type="NCBI Taxonomy" id="31234"/>
    <lineage>
        <taxon>Eukaryota</taxon>
        <taxon>Metazoa</taxon>
        <taxon>Ecdysozoa</taxon>
        <taxon>Nematoda</taxon>
        <taxon>Chromadorea</taxon>
        <taxon>Rhabditida</taxon>
        <taxon>Rhabditina</taxon>
        <taxon>Rhabditomorpha</taxon>
        <taxon>Rhabditoidea</taxon>
        <taxon>Rhabditidae</taxon>
        <taxon>Peloderinae</taxon>
        <taxon>Caenorhabditis</taxon>
    </lineage>
</organism>
<gene>
    <name evidence="1" type="ORF">FL82_15054</name>
</gene>
<evidence type="ECO:0000313" key="2">
    <source>
        <dbReference type="Proteomes" id="UP000216624"/>
    </source>
</evidence>
<dbReference type="GO" id="GO:0003743">
    <property type="term" value="F:translation initiation factor activity"/>
    <property type="evidence" value="ECO:0007669"/>
    <property type="project" value="UniProtKB-KW"/>
</dbReference>
<dbReference type="GO" id="GO:0005085">
    <property type="term" value="F:guanyl-nucleotide exchange factor activity"/>
    <property type="evidence" value="ECO:0007669"/>
    <property type="project" value="TreeGrafter"/>
</dbReference>
<dbReference type="InterPro" id="IPR042528">
    <property type="entry name" value="elF-2B_alpha_N"/>
</dbReference>
<accession>A0A260ZKU6</accession>
<dbReference type="InterPro" id="IPR037171">
    <property type="entry name" value="NagB/RpiA_transferase-like"/>
</dbReference>
<dbReference type="Proteomes" id="UP000216624">
    <property type="component" value="Unassembled WGS sequence"/>
</dbReference>
<protein>
    <submittedName>
        <fullName evidence="1">Uncharacterized protein</fullName>
    </submittedName>
</protein>
<proteinExistence type="predicted"/>
<dbReference type="GO" id="GO:0005829">
    <property type="term" value="C:cytosol"/>
    <property type="evidence" value="ECO:0007669"/>
    <property type="project" value="UniProtKB-SubCell"/>
</dbReference>
<dbReference type="Gene3D" id="3.40.50.10470">
    <property type="entry name" value="Translation initiation factor eif-2b, domain 2"/>
    <property type="match status" value="1"/>
</dbReference>
<name>A0A260ZKU6_CAERE</name>
<sequence length="305" mass="34118">MVQESIISSFRTKLENDPSKSTSLATVETLLEVLDRSRATTVAEFQNELNQVVAALEKTDYSSTSIRSAADLFTRFTSLAPAALLDQQDFSQVLDLYRQRARSFIKNVRGSRAKISKCARLFFTHHMNILTHSYSKVVLETILDAHKSGFHLHIWVTESQPDASGKLMFEELKKNGVPTTLVLDSCVGYVMERIQAVLVGAEGVMETGGIVNKIGTVNVCVIAKARHVPVYVCAETIKFVREFPLNQADIPQEFKYRTSVIEKNNLELEHPDVDYTAPEFLTLIITDVGAMKPEAVGEELIKMYI</sequence>
<dbReference type="CTD" id="9825235"/>
<dbReference type="PANTHER" id="PTHR45860:SF1">
    <property type="entry name" value="TRANSLATION INITIATION FACTOR EIF-2B SUBUNIT ALPHA"/>
    <property type="match status" value="1"/>
</dbReference>
<dbReference type="OrthoDB" id="10249309at2759"/>
<comment type="caution">
    <text evidence="1">The sequence shown here is derived from an EMBL/GenBank/DDBJ whole genome shotgun (WGS) entry which is preliminary data.</text>
</comment>
<dbReference type="OMA" id="GDWESCK"/>
<dbReference type="Gene3D" id="1.20.120.1070">
    <property type="entry name" value="Translation initiation factor eIF-2B, N-terminal domain"/>
    <property type="match status" value="1"/>
</dbReference>
<dbReference type="EMBL" id="NMWX01000102">
    <property type="protein sequence ID" value="OZF86363.1"/>
    <property type="molecule type" value="Genomic_DNA"/>
</dbReference>
<dbReference type="InterPro" id="IPR051501">
    <property type="entry name" value="eIF2B_alpha/beta/delta"/>
</dbReference>
<reference evidence="1" key="1">
    <citation type="submission" date="2017-08" db="EMBL/GenBank/DDBJ databases">
        <authorList>
            <person name="de Groot N.N."/>
        </authorList>
    </citation>
    <scope>NUCLEOTIDE SEQUENCE [LARGE SCALE GENOMIC DNA]</scope>
    <source>
        <strain evidence="1">PX439</strain>
    </source>
</reference>
<dbReference type="SUPFAM" id="SSF100950">
    <property type="entry name" value="NagB/RpiA/CoA transferase-like"/>
    <property type="match status" value="1"/>
</dbReference>
<dbReference type="eggNOG" id="KOG1466">
    <property type="taxonomic scope" value="Eukaryota"/>
</dbReference>
<dbReference type="KEGG" id="crq:GCK72_009455"/>
<feature type="non-terminal residue" evidence="1">
    <location>
        <position position="1"/>
    </location>
</feature>
<dbReference type="PANTHER" id="PTHR45860">
    <property type="entry name" value="TRANSLATION INITIATION FACTOR EIF-2B SUBUNIT ALPHA"/>
    <property type="match status" value="1"/>
</dbReference>
<dbReference type="GO" id="GO:0042802">
    <property type="term" value="F:identical protein binding"/>
    <property type="evidence" value="ECO:0007669"/>
    <property type="project" value="EnsemblMetazoa"/>
</dbReference>
<dbReference type="GO" id="GO:0005851">
    <property type="term" value="C:eukaryotic translation initiation factor 2B complex"/>
    <property type="evidence" value="ECO:0007669"/>
    <property type="project" value="TreeGrafter"/>
</dbReference>